<dbReference type="GO" id="GO:0005576">
    <property type="term" value="C:extracellular region"/>
    <property type="evidence" value="ECO:0007669"/>
    <property type="project" value="UniProtKB-SubCell"/>
</dbReference>
<keyword evidence="4" id="KW-0479">Metal-binding</keyword>
<evidence type="ECO:0000256" key="7">
    <source>
        <dbReference type="ARBA" id="ARBA00023002"/>
    </source>
</evidence>
<evidence type="ECO:0000256" key="9">
    <source>
        <dbReference type="ARBA" id="ARBA00023033"/>
    </source>
</evidence>
<keyword evidence="8" id="KW-0186">Copper</keyword>
<dbReference type="GO" id="GO:0004497">
    <property type="term" value="F:monooxygenase activity"/>
    <property type="evidence" value="ECO:0007669"/>
    <property type="project" value="UniProtKB-KW"/>
</dbReference>
<dbReference type="GeneID" id="67014812"/>
<sequence length="247" mass="27388">MNFVILTLLVTALSQQTRAHYVFNRLVVNNTISREFQHVRDVSGNAGTYDDLWLKTFPMYGPENANVTCGRGSFPVQNAETIETATIVAGSEVGLMVSGPYYEGDVQGYIFHEGPGQVFLSRLPDALPSLMEYDGKGDFFKIAYAGPANKTTWSTMDKLSINFTIPVATPSGQYLLRIEHFMPSMSLGQSQWFVNCAHIEIVGGGNGSPKPMVRFPNAYAEDDPSIWFQTPDDLDLYVEPKPVVWKG</sequence>
<evidence type="ECO:0000313" key="18">
    <source>
        <dbReference type="EMBL" id="CAG5153661.1"/>
    </source>
</evidence>
<comment type="subcellular location">
    <subcellularLocation>
        <location evidence="2">Secreted</location>
    </subcellularLocation>
</comment>
<feature type="domain" description="Auxiliary Activity family 9 catalytic" evidence="17">
    <location>
        <begin position="20"/>
        <end position="230"/>
    </location>
</feature>
<evidence type="ECO:0000256" key="6">
    <source>
        <dbReference type="ARBA" id="ARBA00023001"/>
    </source>
</evidence>
<evidence type="ECO:0000256" key="13">
    <source>
        <dbReference type="ARBA" id="ARBA00044502"/>
    </source>
</evidence>
<dbReference type="InterPro" id="IPR049892">
    <property type="entry name" value="AA9"/>
</dbReference>
<feature type="chain" id="PRO_5035237389" description="lytic cellulose monooxygenase (C4-dehydrogenating)" evidence="16">
    <location>
        <begin position="20"/>
        <end position="247"/>
    </location>
</feature>
<name>A0A8J2HZZ7_9PLEO</name>
<dbReference type="EMBL" id="CAJRGZ010000016">
    <property type="protein sequence ID" value="CAG5153661.1"/>
    <property type="molecule type" value="Genomic_DNA"/>
</dbReference>
<dbReference type="EC" id="1.14.99.56" evidence="15"/>
<dbReference type="Pfam" id="PF03443">
    <property type="entry name" value="AA9"/>
    <property type="match status" value="1"/>
</dbReference>
<evidence type="ECO:0000259" key="17">
    <source>
        <dbReference type="Pfam" id="PF03443"/>
    </source>
</evidence>
<dbReference type="GO" id="GO:0030245">
    <property type="term" value="P:cellulose catabolic process"/>
    <property type="evidence" value="ECO:0007669"/>
    <property type="project" value="UniProtKB-KW"/>
</dbReference>
<keyword evidence="7" id="KW-0560">Oxidoreductase</keyword>
<reference evidence="18" key="1">
    <citation type="submission" date="2021-05" db="EMBL/GenBank/DDBJ databases">
        <authorList>
            <person name="Stam R."/>
        </authorList>
    </citation>
    <scope>NUCLEOTIDE SEQUENCE</scope>
    <source>
        <strain evidence="18">CS162</strain>
    </source>
</reference>
<comment type="caution">
    <text evidence="18">The sequence shown here is derived from an EMBL/GenBank/DDBJ whole genome shotgun (WGS) entry which is preliminary data.</text>
</comment>
<keyword evidence="6" id="KW-0136">Cellulose degradation</keyword>
<keyword evidence="12" id="KW-0624">Polysaccharide degradation</keyword>
<evidence type="ECO:0000256" key="14">
    <source>
        <dbReference type="ARBA" id="ARBA00045077"/>
    </source>
</evidence>
<evidence type="ECO:0000256" key="8">
    <source>
        <dbReference type="ARBA" id="ARBA00023008"/>
    </source>
</evidence>
<organism evidence="18 19">
    <name type="scientific">Alternaria atra</name>
    <dbReference type="NCBI Taxonomy" id="119953"/>
    <lineage>
        <taxon>Eukaryota</taxon>
        <taxon>Fungi</taxon>
        <taxon>Dikarya</taxon>
        <taxon>Ascomycota</taxon>
        <taxon>Pezizomycotina</taxon>
        <taxon>Dothideomycetes</taxon>
        <taxon>Pleosporomycetidae</taxon>
        <taxon>Pleosporales</taxon>
        <taxon>Pleosporineae</taxon>
        <taxon>Pleosporaceae</taxon>
        <taxon>Alternaria</taxon>
        <taxon>Alternaria sect. Ulocladioides</taxon>
    </lineage>
</organism>
<evidence type="ECO:0000256" key="12">
    <source>
        <dbReference type="ARBA" id="ARBA00023326"/>
    </source>
</evidence>
<protein>
    <recommendedName>
        <fullName evidence="15">lytic cellulose monooxygenase (C4-dehydrogenating)</fullName>
        <ecNumber evidence="15">1.14.99.56</ecNumber>
    </recommendedName>
</protein>
<evidence type="ECO:0000256" key="15">
    <source>
        <dbReference type="ARBA" id="ARBA00047174"/>
    </source>
</evidence>
<evidence type="ECO:0000256" key="11">
    <source>
        <dbReference type="ARBA" id="ARBA00023277"/>
    </source>
</evidence>
<proteinExistence type="inferred from homology"/>
<feature type="signal peptide" evidence="16">
    <location>
        <begin position="1"/>
        <end position="19"/>
    </location>
</feature>
<keyword evidence="10" id="KW-1015">Disulfide bond</keyword>
<accession>A0A8J2HZZ7</accession>
<evidence type="ECO:0000256" key="2">
    <source>
        <dbReference type="ARBA" id="ARBA00004613"/>
    </source>
</evidence>
<keyword evidence="3" id="KW-0964">Secreted</keyword>
<keyword evidence="5 16" id="KW-0732">Signal</keyword>
<dbReference type="PANTHER" id="PTHR33353">
    <property type="entry name" value="PUTATIVE (AFU_ORTHOLOGUE AFUA_1G12560)-RELATED"/>
    <property type="match status" value="1"/>
</dbReference>
<evidence type="ECO:0000256" key="5">
    <source>
        <dbReference type="ARBA" id="ARBA00022729"/>
    </source>
</evidence>
<evidence type="ECO:0000256" key="3">
    <source>
        <dbReference type="ARBA" id="ARBA00022525"/>
    </source>
</evidence>
<dbReference type="Gene3D" id="2.70.50.70">
    <property type="match status" value="1"/>
</dbReference>
<comment type="similarity">
    <text evidence="13">Belongs to the polysaccharide monooxygenase AA9 family.</text>
</comment>
<comment type="cofactor">
    <cofactor evidence="1">
        <name>Cu(2+)</name>
        <dbReference type="ChEBI" id="CHEBI:29036"/>
    </cofactor>
</comment>
<dbReference type="RefSeq" id="XP_043166815.1">
    <property type="nucleotide sequence ID" value="XM_043310880.1"/>
</dbReference>
<dbReference type="Proteomes" id="UP000676310">
    <property type="component" value="Unassembled WGS sequence"/>
</dbReference>
<dbReference type="GO" id="GO:0046872">
    <property type="term" value="F:metal ion binding"/>
    <property type="evidence" value="ECO:0007669"/>
    <property type="project" value="UniProtKB-KW"/>
</dbReference>
<evidence type="ECO:0000256" key="1">
    <source>
        <dbReference type="ARBA" id="ARBA00001973"/>
    </source>
</evidence>
<comment type="catalytic activity">
    <reaction evidence="14">
        <text>[(1-&gt;4)-beta-D-glucosyl]n+m + reduced acceptor + O2 = 4-dehydro-beta-D-glucosyl-[(1-&gt;4)-beta-D-glucosyl]n-1 + [(1-&gt;4)-beta-D-glucosyl]m + acceptor + H2O.</text>
        <dbReference type="EC" id="1.14.99.56"/>
    </reaction>
</comment>
<dbReference type="AlphaFoldDB" id="A0A8J2HZZ7"/>
<evidence type="ECO:0000256" key="16">
    <source>
        <dbReference type="SAM" id="SignalP"/>
    </source>
</evidence>
<dbReference type="PANTHER" id="PTHR33353:SF10">
    <property type="entry name" value="ENDO-BETA-1,4-GLUCANASE D"/>
    <property type="match status" value="1"/>
</dbReference>
<keyword evidence="9" id="KW-0503">Monooxygenase</keyword>
<evidence type="ECO:0000313" key="19">
    <source>
        <dbReference type="Proteomes" id="UP000676310"/>
    </source>
</evidence>
<keyword evidence="11" id="KW-0119">Carbohydrate metabolism</keyword>
<dbReference type="OrthoDB" id="6038816at2759"/>
<evidence type="ECO:0000256" key="4">
    <source>
        <dbReference type="ARBA" id="ARBA00022723"/>
    </source>
</evidence>
<gene>
    <name evidence="18" type="ORF">ALTATR162_LOCUS3274</name>
</gene>
<evidence type="ECO:0000256" key="10">
    <source>
        <dbReference type="ARBA" id="ARBA00023157"/>
    </source>
</evidence>
<keyword evidence="19" id="KW-1185">Reference proteome</keyword>
<dbReference type="InterPro" id="IPR005103">
    <property type="entry name" value="AA9_LPMO"/>
</dbReference>